<dbReference type="GeneID" id="116212668"/>
<protein>
    <submittedName>
        <fullName evidence="8">Uncharacterized ATP-dependent helicase IRC20-like</fullName>
    </submittedName>
</protein>
<dbReference type="GO" id="GO:0008270">
    <property type="term" value="F:zinc ion binding"/>
    <property type="evidence" value="ECO:0007669"/>
    <property type="project" value="UniProtKB-KW"/>
</dbReference>
<dbReference type="GO" id="GO:0006511">
    <property type="term" value="P:ubiquitin-dependent protein catabolic process"/>
    <property type="evidence" value="ECO:0007669"/>
    <property type="project" value="TreeGrafter"/>
</dbReference>
<dbReference type="AlphaFoldDB" id="A0A6P8E9F5"/>
<evidence type="ECO:0000256" key="3">
    <source>
        <dbReference type="ARBA" id="ARBA00022833"/>
    </source>
</evidence>
<keyword evidence="2 4" id="KW-0863">Zinc-finger</keyword>
<dbReference type="OrthoDB" id="6105938at2759"/>
<evidence type="ECO:0000256" key="4">
    <source>
        <dbReference type="PROSITE-ProRule" id="PRU00175"/>
    </source>
</evidence>
<dbReference type="RefSeq" id="XP_031403169.1">
    <property type="nucleotide sequence ID" value="XM_031547309.1"/>
</dbReference>
<keyword evidence="3" id="KW-0862">Zinc</keyword>
<dbReference type="GO" id="GO:0032183">
    <property type="term" value="F:SUMO binding"/>
    <property type="evidence" value="ECO:0007669"/>
    <property type="project" value="TreeGrafter"/>
</dbReference>
<dbReference type="PANTHER" id="PTHR47094:SF1">
    <property type="entry name" value="RING-TYPE E3 UBIQUITIN TRANSFERASE"/>
    <property type="match status" value="1"/>
</dbReference>
<reference evidence="8" key="2">
    <citation type="submission" date="2025-08" db="UniProtKB">
        <authorList>
            <consortium name="RefSeq"/>
        </authorList>
    </citation>
    <scope>IDENTIFICATION</scope>
    <source>
        <tissue evidence="8">Leaf</tissue>
    </source>
</reference>
<dbReference type="SUPFAM" id="SSF57850">
    <property type="entry name" value="RING/U-box"/>
    <property type="match status" value="1"/>
</dbReference>
<feature type="region of interest" description="Disordered" evidence="5">
    <location>
        <begin position="20"/>
        <end position="56"/>
    </location>
</feature>
<dbReference type="InterPro" id="IPR049627">
    <property type="entry name" value="SLX8"/>
</dbReference>
<feature type="region of interest" description="Disordered" evidence="5">
    <location>
        <begin position="115"/>
        <end position="136"/>
    </location>
</feature>
<dbReference type="Pfam" id="PF13923">
    <property type="entry name" value="zf-C3HC4_2"/>
    <property type="match status" value="1"/>
</dbReference>
<dbReference type="PANTHER" id="PTHR47094">
    <property type="entry name" value="ELFLESS, ISOFORM B"/>
    <property type="match status" value="1"/>
</dbReference>
<keyword evidence="1" id="KW-0479">Metal-binding</keyword>
<reference evidence="7" key="1">
    <citation type="journal article" date="2020" name="Plant Biotechnol. J.">
        <title>The pomegranate (Punica granatum L.) draft genome dissects genetic divergence between soft- and hard-seeded cultivars.</title>
        <authorList>
            <person name="Luo X."/>
            <person name="Li H."/>
            <person name="Wu Z."/>
            <person name="Yao W."/>
            <person name="Zhao P."/>
            <person name="Cao D."/>
            <person name="Yu H."/>
            <person name="Li K."/>
            <person name="Poudel K."/>
            <person name="Zhao D."/>
            <person name="Zhang F."/>
            <person name="Xia X."/>
            <person name="Chen L."/>
            <person name="Wang Q."/>
            <person name="Jing D."/>
            <person name="Cao S."/>
        </authorList>
    </citation>
    <scope>NUCLEOTIDE SEQUENCE [LARGE SCALE GENOMIC DNA]</scope>
    <source>
        <strain evidence="7">cv. Tunisia</strain>
    </source>
</reference>
<dbReference type="GO" id="GO:0140082">
    <property type="term" value="F:SUMO-ubiquitin ligase activity"/>
    <property type="evidence" value="ECO:0007669"/>
    <property type="project" value="TreeGrafter"/>
</dbReference>
<organism evidence="7 8">
    <name type="scientific">Punica granatum</name>
    <name type="common">Pomegranate</name>
    <dbReference type="NCBI Taxonomy" id="22663"/>
    <lineage>
        <taxon>Eukaryota</taxon>
        <taxon>Viridiplantae</taxon>
        <taxon>Streptophyta</taxon>
        <taxon>Embryophyta</taxon>
        <taxon>Tracheophyta</taxon>
        <taxon>Spermatophyta</taxon>
        <taxon>Magnoliopsida</taxon>
        <taxon>eudicotyledons</taxon>
        <taxon>Gunneridae</taxon>
        <taxon>Pentapetalae</taxon>
        <taxon>rosids</taxon>
        <taxon>malvids</taxon>
        <taxon>Myrtales</taxon>
        <taxon>Lythraceae</taxon>
        <taxon>Punica</taxon>
    </lineage>
</organism>
<evidence type="ECO:0000256" key="5">
    <source>
        <dbReference type="SAM" id="MobiDB-lite"/>
    </source>
</evidence>
<dbReference type="Gene3D" id="3.30.40.10">
    <property type="entry name" value="Zinc/RING finger domain, C3HC4 (zinc finger)"/>
    <property type="match status" value="1"/>
</dbReference>
<dbReference type="Proteomes" id="UP000515151">
    <property type="component" value="Chromosome 7"/>
</dbReference>
<keyword evidence="7" id="KW-1185">Reference proteome</keyword>
<evidence type="ECO:0000313" key="7">
    <source>
        <dbReference type="Proteomes" id="UP000515151"/>
    </source>
</evidence>
<gene>
    <name evidence="8" type="primary">LOC116212668</name>
</gene>
<dbReference type="InterPro" id="IPR013083">
    <property type="entry name" value="Znf_RING/FYVE/PHD"/>
</dbReference>
<dbReference type="InterPro" id="IPR001841">
    <property type="entry name" value="Znf_RING"/>
</dbReference>
<feature type="compositionally biased region" description="Polar residues" evidence="5">
    <location>
        <begin position="36"/>
        <end position="50"/>
    </location>
</feature>
<dbReference type="PROSITE" id="PS00518">
    <property type="entry name" value="ZF_RING_1"/>
    <property type="match status" value="1"/>
</dbReference>
<evidence type="ECO:0000259" key="6">
    <source>
        <dbReference type="PROSITE" id="PS50089"/>
    </source>
</evidence>
<dbReference type="SMART" id="SM00184">
    <property type="entry name" value="RING"/>
    <property type="match status" value="1"/>
</dbReference>
<dbReference type="InterPro" id="IPR017907">
    <property type="entry name" value="Znf_RING_CS"/>
</dbReference>
<evidence type="ECO:0000256" key="1">
    <source>
        <dbReference type="ARBA" id="ARBA00022723"/>
    </source>
</evidence>
<proteinExistence type="predicted"/>
<accession>A0A6P8E9F5</accession>
<name>A0A6P8E9F5_PUNGR</name>
<dbReference type="GO" id="GO:0033768">
    <property type="term" value="C:SUMO-targeted ubiquitin ligase complex"/>
    <property type="evidence" value="ECO:0007669"/>
    <property type="project" value="TreeGrafter"/>
</dbReference>
<dbReference type="PROSITE" id="PS50089">
    <property type="entry name" value="ZF_RING_2"/>
    <property type="match status" value="1"/>
</dbReference>
<feature type="domain" description="RING-type" evidence="6">
    <location>
        <begin position="172"/>
        <end position="210"/>
    </location>
</feature>
<evidence type="ECO:0000256" key="2">
    <source>
        <dbReference type="ARBA" id="ARBA00022771"/>
    </source>
</evidence>
<feature type="compositionally biased region" description="Basic residues" evidence="5">
    <location>
        <begin position="121"/>
        <end position="131"/>
    </location>
</feature>
<evidence type="ECO:0000313" key="8">
    <source>
        <dbReference type="RefSeq" id="XP_031403169.1"/>
    </source>
</evidence>
<sequence>MSSQAARTRPVRVCRRRRMGLDLDLNSLPNEVPEVQGTQDPPQGRANQHRQPQPPVPIDVDAIDDDVLLSSPRAFAEARSKARRNRGRPAVVDVESDVFFCSPSLSLSLVAAEERSTARSGHNHRSRRRRVASNQSVTNSDLCINLETSSNSKMKDSAKSSSPAPKGPTFSCPICLGTLVDGTTTKCGHIFCKSCIRAAIAAQGKCPTCRKPVATKDLIRVFLPATT</sequence>
<dbReference type="GO" id="GO:0061630">
    <property type="term" value="F:ubiquitin protein ligase activity"/>
    <property type="evidence" value="ECO:0007669"/>
    <property type="project" value="InterPro"/>
</dbReference>